<comment type="cofactor">
    <cofactor evidence="1">
        <name>[4Fe-4S] cluster</name>
        <dbReference type="ChEBI" id="CHEBI:49883"/>
    </cofactor>
</comment>
<proteinExistence type="predicted"/>
<dbReference type="PANTHER" id="PTHR39163:SF1">
    <property type="entry name" value="FERREDOXIN"/>
    <property type="match status" value="1"/>
</dbReference>
<dbReference type="InterPro" id="IPR017896">
    <property type="entry name" value="4Fe4S_Fe-S-bd"/>
</dbReference>
<dbReference type="Gene3D" id="3.30.70.20">
    <property type="match status" value="1"/>
</dbReference>
<evidence type="ECO:0000256" key="1">
    <source>
        <dbReference type="ARBA" id="ARBA00001966"/>
    </source>
</evidence>
<reference evidence="3 4" key="1">
    <citation type="submission" date="2019-10" db="EMBL/GenBank/DDBJ databases">
        <authorList>
            <person name="Dong K."/>
        </authorList>
    </citation>
    <scope>NUCLEOTIDE SEQUENCE [LARGE SCALE GENOMIC DNA]</scope>
    <source>
        <strain evidence="3 4">DSM 28960</strain>
    </source>
</reference>
<evidence type="ECO:0000259" key="2">
    <source>
        <dbReference type="PROSITE" id="PS51379"/>
    </source>
</evidence>
<feature type="domain" description="4Fe-4S ferredoxin-type" evidence="2">
    <location>
        <begin position="1"/>
        <end position="29"/>
    </location>
</feature>
<dbReference type="PANTHER" id="PTHR39163">
    <property type="entry name" value="FERREDOXIN"/>
    <property type="match status" value="1"/>
</dbReference>
<sequence length="68" mass="7501">MKIKIIPDKCIACGLCHVNAPRIFDYHDNGIVKFYTTSALEAEVPTDDHTITAVKKCPTAALQLVKTK</sequence>
<dbReference type="AlphaFoldDB" id="A0A7X1Z9P2"/>
<accession>A0A7X1Z9P2</accession>
<dbReference type="SUPFAM" id="SSF54862">
    <property type="entry name" value="4Fe-4S ferredoxins"/>
    <property type="match status" value="1"/>
</dbReference>
<gene>
    <name evidence="3" type="ORF">GHI93_10895</name>
</gene>
<dbReference type="OrthoDB" id="9801085at2"/>
<keyword evidence="4" id="KW-1185">Reference proteome</keyword>
<organism evidence="3 4">
    <name type="scientific">Lactococcus hircilactis</name>
    <dbReference type="NCBI Taxonomy" id="1494462"/>
    <lineage>
        <taxon>Bacteria</taxon>
        <taxon>Bacillati</taxon>
        <taxon>Bacillota</taxon>
        <taxon>Bacilli</taxon>
        <taxon>Lactobacillales</taxon>
        <taxon>Streptococcaceae</taxon>
        <taxon>Lactococcus</taxon>
    </lineage>
</organism>
<dbReference type="InterPro" id="IPR052395">
    <property type="entry name" value="ET_Ferredoxin"/>
</dbReference>
<evidence type="ECO:0000313" key="4">
    <source>
        <dbReference type="Proteomes" id="UP000439550"/>
    </source>
</evidence>
<comment type="caution">
    <text evidence="3">The sequence shown here is derived from an EMBL/GenBank/DDBJ whole genome shotgun (WGS) entry which is preliminary data.</text>
</comment>
<evidence type="ECO:0000313" key="3">
    <source>
        <dbReference type="EMBL" id="MQW40424.1"/>
    </source>
</evidence>
<dbReference type="Pfam" id="PF13370">
    <property type="entry name" value="Fer4_13"/>
    <property type="match status" value="1"/>
</dbReference>
<dbReference type="RefSeq" id="WP_153497059.1">
    <property type="nucleotide sequence ID" value="NZ_CAXYUY010000037.1"/>
</dbReference>
<protein>
    <submittedName>
        <fullName evidence="3">Ferredoxin</fullName>
    </submittedName>
</protein>
<name>A0A7X1Z9P2_9LACT</name>
<dbReference type="EMBL" id="WITJ01000019">
    <property type="protein sequence ID" value="MQW40424.1"/>
    <property type="molecule type" value="Genomic_DNA"/>
</dbReference>
<dbReference type="Proteomes" id="UP000439550">
    <property type="component" value="Unassembled WGS sequence"/>
</dbReference>
<dbReference type="PROSITE" id="PS51379">
    <property type="entry name" value="4FE4S_FER_2"/>
    <property type="match status" value="1"/>
</dbReference>